<dbReference type="AlphaFoldDB" id="A0A015J5Z0"/>
<evidence type="ECO:0000313" key="2">
    <source>
        <dbReference type="Proteomes" id="UP000022910"/>
    </source>
</evidence>
<reference evidence="1 2" key="1">
    <citation type="submission" date="2014-02" db="EMBL/GenBank/DDBJ databases">
        <title>Single nucleus genome sequencing reveals high similarity among nuclei of an endomycorrhizal fungus.</title>
        <authorList>
            <person name="Lin K."/>
            <person name="Geurts R."/>
            <person name="Zhang Z."/>
            <person name="Limpens E."/>
            <person name="Saunders D.G."/>
            <person name="Mu D."/>
            <person name="Pang E."/>
            <person name="Cao H."/>
            <person name="Cha H."/>
            <person name="Lin T."/>
            <person name="Zhou Q."/>
            <person name="Shang Y."/>
            <person name="Li Y."/>
            <person name="Ivanov S."/>
            <person name="Sharma T."/>
            <person name="Velzen R.V."/>
            <person name="Ruijter N.D."/>
            <person name="Aanen D.K."/>
            <person name="Win J."/>
            <person name="Kamoun S."/>
            <person name="Bisseling T."/>
            <person name="Huang S."/>
        </authorList>
    </citation>
    <scope>NUCLEOTIDE SEQUENCE [LARGE SCALE GENOMIC DNA]</scope>
    <source>
        <strain evidence="2">DAOM197198w</strain>
    </source>
</reference>
<dbReference type="OrthoDB" id="2316528at2759"/>
<dbReference type="Proteomes" id="UP000022910">
    <property type="component" value="Unassembled WGS sequence"/>
</dbReference>
<comment type="caution">
    <text evidence="1">The sequence shown here is derived from an EMBL/GenBank/DDBJ whole genome shotgun (WGS) entry which is preliminary data.</text>
</comment>
<protein>
    <recommendedName>
        <fullName evidence="3">F-box domain-containing protein</fullName>
    </recommendedName>
</protein>
<name>A0A015J5Z0_RHIIW</name>
<dbReference type="PANTHER" id="PTHR38926:SF5">
    <property type="entry name" value="F-BOX AND LEUCINE-RICH REPEAT PROTEIN 6"/>
    <property type="match status" value="1"/>
</dbReference>
<accession>A0A015J5Z0</accession>
<dbReference type="EMBL" id="JEMT01029981">
    <property type="protein sequence ID" value="EXX50344.1"/>
    <property type="molecule type" value="Genomic_DNA"/>
</dbReference>
<dbReference type="HOGENOM" id="CLU_028913_0_1_1"/>
<proteinExistence type="predicted"/>
<evidence type="ECO:0008006" key="3">
    <source>
        <dbReference type="Google" id="ProtNLM"/>
    </source>
</evidence>
<gene>
    <name evidence="1" type="ORF">RirG_271640</name>
</gene>
<dbReference type="InterPro" id="IPR032675">
    <property type="entry name" value="LRR_dom_sf"/>
</dbReference>
<keyword evidence="2" id="KW-1185">Reference proteome</keyword>
<evidence type="ECO:0000313" key="1">
    <source>
        <dbReference type="EMBL" id="EXX50344.1"/>
    </source>
</evidence>
<dbReference type="PANTHER" id="PTHR38926">
    <property type="entry name" value="F-BOX DOMAIN CONTAINING PROTEIN, EXPRESSED"/>
    <property type="match status" value="1"/>
</dbReference>
<sequence>MNSKMPSQLPVLPIDCLKKIFECLDDNKVALHSCLLVSRLWCRVSVEILWRNIWDTVLQLYQLDALSKIFNTLIACLPNESKELLFNKGVFIPTPTSKFPLFNYPSFCKVLSILDLMIIDDEFKKITTNHESFILLRERNYLIAQEMLKMFMKEIPSLKKLVYYSDIYGSKIPNFINFSGARDCLKNLSEMRCSSNINSEFFYQLSKICHNIQSLTIEFSITNLDGLNDLIFSQNSLKSLSVMRCIDYDDKEDIDCAKIVPSLTKHANTLTKLFLQGISKLSFLPKFTNLQELDLSSGFEDFKELQYVIFPYLEILKLYYGYSEFEMLIKFLENNGRNLREFNVYGCNSNNSLNLAIAKFCPNLRSLYTQFKFDEIESLAVIFSSCQQLESFKTLCDKPYFEGKKLLEIVAKYSPKNFHELTLCNYVKLRKDDLESFFINWKTRIPQKSLSFIVNDSKFIKNSKNKKIIRKYKNLGIIKKFE</sequence>
<dbReference type="Gene3D" id="3.80.10.10">
    <property type="entry name" value="Ribonuclease Inhibitor"/>
    <property type="match status" value="1"/>
</dbReference>
<dbReference type="STRING" id="1432141.A0A015J5Z0"/>
<dbReference type="SUPFAM" id="SSF52047">
    <property type="entry name" value="RNI-like"/>
    <property type="match status" value="1"/>
</dbReference>
<organism evidence="1 2">
    <name type="scientific">Rhizophagus irregularis (strain DAOM 197198w)</name>
    <name type="common">Glomus intraradices</name>
    <dbReference type="NCBI Taxonomy" id="1432141"/>
    <lineage>
        <taxon>Eukaryota</taxon>
        <taxon>Fungi</taxon>
        <taxon>Fungi incertae sedis</taxon>
        <taxon>Mucoromycota</taxon>
        <taxon>Glomeromycotina</taxon>
        <taxon>Glomeromycetes</taxon>
        <taxon>Glomerales</taxon>
        <taxon>Glomeraceae</taxon>
        <taxon>Rhizophagus</taxon>
    </lineage>
</organism>